<evidence type="ECO:0000259" key="1">
    <source>
        <dbReference type="Pfam" id="PF02129"/>
    </source>
</evidence>
<dbReference type="Gene3D" id="3.40.50.1820">
    <property type="entry name" value="alpha/beta hydrolase"/>
    <property type="match status" value="1"/>
</dbReference>
<dbReference type="GO" id="GO:0016787">
    <property type="term" value="F:hydrolase activity"/>
    <property type="evidence" value="ECO:0007669"/>
    <property type="project" value="InterPro"/>
</dbReference>
<organism evidence="2 3">
    <name type="scientific">candidate division WOR-3 bacterium</name>
    <dbReference type="NCBI Taxonomy" id="2052148"/>
    <lineage>
        <taxon>Bacteria</taxon>
        <taxon>Bacteria division WOR-3</taxon>
    </lineage>
</organism>
<reference evidence="2" key="1">
    <citation type="submission" date="2019-11" db="EMBL/GenBank/DDBJ databases">
        <title>Microbial mats filling the niche in hypersaline microbial mats.</title>
        <authorList>
            <person name="Wong H.L."/>
            <person name="Macleod F.I."/>
            <person name="White R.A. III"/>
            <person name="Burns B.P."/>
        </authorList>
    </citation>
    <scope>NUCLEOTIDE SEQUENCE</scope>
    <source>
        <strain evidence="2">Bin_327</strain>
    </source>
</reference>
<name>A0A9D5QDH9_UNCW3</name>
<evidence type="ECO:0000313" key="3">
    <source>
        <dbReference type="Proteomes" id="UP000630660"/>
    </source>
</evidence>
<dbReference type="SUPFAM" id="SSF53474">
    <property type="entry name" value="alpha/beta-Hydrolases"/>
    <property type="match status" value="1"/>
</dbReference>
<protein>
    <recommendedName>
        <fullName evidence="1">Xaa-Pro dipeptidyl-peptidase-like domain-containing protein</fullName>
    </recommendedName>
</protein>
<feature type="domain" description="Xaa-Pro dipeptidyl-peptidase-like" evidence="1">
    <location>
        <begin position="32"/>
        <end position="99"/>
    </location>
</feature>
<dbReference type="EMBL" id="WJKJ01000075">
    <property type="protein sequence ID" value="MBD3364065.1"/>
    <property type="molecule type" value="Genomic_DNA"/>
</dbReference>
<dbReference type="Proteomes" id="UP000630660">
    <property type="component" value="Unassembled WGS sequence"/>
</dbReference>
<feature type="non-terminal residue" evidence="2">
    <location>
        <position position="111"/>
    </location>
</feature>
<accession>A0A9D5QDH9</accession>
<comment type="caution">
    <text evidence="2">The sequence shown here is derived from an EMBL/GenBank/DDBJ whole genome shotgun (WGS) entry which is preliminary data.</text>
</comment>
<evidence type="ECO:0000313" key="2">
    <source>
        <dbReference type="EMBL" id="MBD3364065.1"/>
    </source>
</evidence>
<dbReference type="AlphaFoldDB" id="A0A9D5QDH9"/>
<dbReference type="InterPro" id="IPR029058">
    <property type="entry name" value="AB_hydrolase_fold"/>
</dbReference>
<dbReference type="InterPro" id="IPR000383">
    <property type="entry name" value="Xaa-Pro-like_dom"/>
</dbReference>
<proteinExistence type="predicted"/>
<sequence length="111" mass="12349">MKKMMTVIIGIVLTANTVFTYTKSTHMVKMRDGINLETDVYLPEGLDSTSVPAVLIRTPYGRERQKPELIAAFTDSSSYALVIQDTRGQHSSEGIDSVFLDDAWGDKKDGY</sequence>
<gene>
    <name evidence="2" type="ORF">GF359_02505</name>
</gene>
<dbReference type="Pfam" id="PF02129">
    <property type="entry name" value="Peptidase_S15"/>
    <property type="match status" value="1"/>
</dbReference>